<accession>A0A1I0PJH2</accession>
<feature type="transmembrane region" description="Helical" evidence="1">
    <location>
        <begin position="33"/>
        <end position="52"/>
    </location>
</feature>
<evidence type="ECO:0000313" key="3">
    <source>
        <dbReference type="Proteomes" id="UP000199310"/>
    </source>
</evidence>
<proteinExistence type="predicted"/>
<keyword evidence="3" id="KW-1185">Reference proteome</keyword>
<sequence length="58" mass="6846">MALMMDYLFKLGYFAPILLFILFNIRRGHQEKIIVVNICFSVTFGLSMYYLVNVFAIF</sequence>
<evidence type="ECO:0000256" key="1">
    <source>
        <dbReference type="SAM" id="Phobius"/>
    </source>
</evidence>
<feature type="transmembrane region" description="Helical" evidence="1">
    <location>
        <begin position="7"/>
        <end position="26"/>
    </location>
</feature>
<organism evidence="2 3">
    <name type="scientific">Chitinophaga arvensicola</name>
    <dbReference type="NCBI Taxonomy" id="29529"/>
    <lineage>
        <taxon>Bacteria</taxon>
        <taxon>Pseudomonadati</taxon>
        <taxon>Bacteroidota</taxon>
        <taxon>Chitinophagia</taxon>
        <taxon>Chitinophagales</taxon>
        <taxon>Chitinophagaceae</taxon>
        <taxon>Chitinophaga</taxon>
    </lineage>
</organism>
<keyword evidence="1" id="KW-0812">Transmembrane</keyword>
<reference evidence="3" key="1">
    <citation type="submission" date="2016-10" db="EMBL/GenBank/DDBJ databases">
        <authorList>
            <person name="Varghese N."/>
            <person name="Submissions S."/>
        </authorList>
    </citation>
    <scope>NUCLEOTIDE SEQUENCE [LARGE SCALE GENOMIC DNA]</scope>
    <source>
        <strain evidence="3">DSM 3695</strain>
    </source>
</reference>
<keyword evidence="1" id="KW-0472">Membrane</keyword>
<gene>
    <name evidence="2" type="ORF">SAMN04488122_0820</name>
</gene>
<dbReference type="STRING" id="29529.SAMN04488122_0820"/>
<keyword evidence="1" id="KW-1133">Transmembrane helix</keyword>
<protein>
    <submittedName>
        <fullName evidence="2">Uncharacterized protein</fullName>
    </submittedName>
</protein>
<dbReference type="EMBL" id="FOJG01000001">
    <property type="protein sequence ID" value="SEW14577.1"/>
    <property type="molecule type" value="Genomic_DNA"/>
</dbReference>
<evidence type="ECO:0000313" key="2">
    <source>
        <dbReference type="EMBL" id="SEW14577.1"/>
    </source>
</evidence>
<dbReference type="AlphaFoldDB" id="A0A1I0PJH2"/>
<name>A0A1I0PJH2_9BACT</name>
<dbReference type="Proteomes" id="UP000199310">
    <property type="component" value="Unassembled WGS sequence"/>
</dbReference>